<feature type="transmembrane region" description="Helical" evidence="1">
    <location>
        <begin position="6"/>
        <end position="23"/>
    </location>
</feature>
<name>M6FGJ6_9LEPT</name>
<keyword evidence="2" id="KW-0808">Transferase</keyword>
<organism evidence="2 3">
    <name type="scientific">Leptospira kirschneri serovar Bulgarica str. Nikolaevo</name>
    <dbReference type="NCBI Taxonomy" id="1240687"/>
    <lineage>
        <taxon>Bacteria</taxon>
        <taxon>Pseudomonadati</taxon>
        <taxon>Spirochaetota</taxon>
        <taxon>Spirochaetia</taxon>
        <taxon>Leptospirales</taxon>
        <taxon>Leptospiraceae</taxon>
        <taxon>Leptospira</taxon>
    </lineage>
</organism>
<dbReference type="InterPro" id="IPR030808">
    <property type="entry name" value="Glycosyl_04372"/>
</dbReference>
<dbReference type="AlphaFoldDB" id="M6FGJ6"/>
<dbReference type="EMBL" id="ANCE01000068">
    <property type="protein sequence ID" value="EMK25224.1"/>
    <property type="molecule type" value="Genomic_DNA"/>
</dbReference>
<dbReference type="Proteomes" id="UP000011980">
    <property type="component" value="Unassembled WGS sequence"/>
</dbReference>
<dbReference type="PATRIC" id="fig|1240687.3.peg.1232"/>
<protein>
    <submittedName>
        <fullName evidence="2">Glycosyltransferase, TIGR04372 family</fullName>
    </submittedName>
</protein>
<dbReference type="NCBIfam" id="TIGR04372">
    <property type="entry name" value="glycosyl_04372"/>
    <property type="match status" value="1"/>
</dbReference>
<comment type="caution">
    <text evidence="2">The sequence shown here is derived from an EMBL/GenBank/DDBJ whole genome shotgun (WGS) entry which is preliminary data.</text>
</comment>
<proteinExistence type="predicted"/>
<keyword evidence="1" id="KW-1133">Transmembrane helix</keyword>
<feature type="transmembrane region" description="Helical" evidence="1">
    <location>
        <begin position="91"/>
        <end position="113"/>
    </location>
</feature>
<evidence type="ECO:0000313" key="3">
    <source>
        <dbReference type="Proteomes" id="UP000011980"/>
    </source>
</evidence>
<evidence type="ECO:0000256" key="1">
    <source>
        <dbReference type="SAM" id="Phobius"/>
    </source>
</evidence>
<dbReference type="GO" id="GO:0016740">
    <property type="term" value="F:transferase activity"/>
    <property type="evidence" value="ECO:0007669"/>
    <property type="project" value="UniProtKB-KW"/>
</dbReference>
<evidence type="ECO:0000313" key="2">
    <source>
        <dbReference type="EMBL" id="EMK25224.1"/>
    </source>
</evidence>
<keyword evidence="1" id="KW-0812">Transmembrane</keyword>
<reference evidence="2 3" key="1">
    <citation type="submission" date="2013-01" db="EMBL/GenBank/DDBJ databases">
        <authorList>
            <person name="Harkins D.M."/>
            <person name="Durkin A.S."/>
            <person name="Brinkac L.M."/>
            <person name="Haft D.H."/>
            <person name="Selengut J.D."/>
            <person name="Sanka R."/>
            <person name="DePew J."/>
            <person name="Purushe J."/>
            <person name="Galloway R.L."/>
            <person name="Vinetz J.M."/>
            <person name="Sutton G.G."/>
            <person name="Nierman W.C."/>
            <person name="Fouts D.E."/>
        </authorList>
    </citation>
    <scope>NUCLEOTIDE SEQUENCE [LARGE SCALE GENOMIC DNA]</scope>
    <source>
        <strain evidence="2 3">Nikolaevo</strain>
    </source>
</reference>
<keyword evidence="1" id="KW-0472">Membrane</keyword>
<gene>
    <name evidence="2" type="ORF">LEP1GSC008_4544</name>
</gene>
<accession>M6FGJ6</accession>
<sequence>MLFRKSYLFIVFIFNLIFVSFRQKSQFFRDDYKKRRKNLIETFRKLSCKAFVHIRFHIKNGSKLYNICMFDIKKFIQVYFKVRTKSRIKRLFKILFNPFYVIAIVTIILIRIIRPIITVRFGTLHSEIFGMFAIAPELTLTYKEAGINQPTFKTFDIWYLGEYTTNNQLAKMWKRVYSVWPYWIVRPLLFANKYIPGGRYHLIPKNNGRDLYNFIDRYSVHINFTKEEEIFGETELRKMGLPEGAKFVTILARDNLYTKEKDPNHDWSYHDYRNTNINAYEKAVKFLVDSGYYVFRMGSKVKDKFCFEHKNVFDYAINGMRSDFMDIYLGARCEFCLTMGSGWDSIPFIFRKPIVYVNFVPIGYIYSYSERYITISKKYFSINENRELTLKEIVSRNAHVFFDSCQYVNNEIRLIENTSEEIYDAVVEIFERLKGSWQVQPEDDELQKKFWTIIPKDSKIHGEIRGRYGAVYLRKNKWWLN</sequence>